<dbReference type="eggNOG" id="ENOG5033M2Z">
    <property type="taxonomic scope" value="Bacteria"/>
</dbReference>
<gene>
    <name evidence="1" type="ordered locus">Fjoh_3679</name>
</gene>
<dbReference type="AlphaFoldDB" id="A5FDN0"/>
<dbReference type="STRING" id="376686.Fjoh_3679"/>
<dbReference type="OrthoDB" id="981556at2"/>
<protein>
    <submittedName>
        <fullName evidence="1">Uncharacterized protein</fullName>
    </submittedName>
</protein>
<evidence type="ECO:0000313" key="1">
    <source>
        <dbReference type="EMBL" id="ABQ06693.1"/>
    </source>
</evidence>
<dbReference type="HOGENOM" id="CLU_2343239_0_0_10"/>
<sequence length="103" mass="12196">MTLSQAIIKCMDYIDTDESMYSIYAKKVNGRFRPDSEALVLKLTIDEMEMKSIEVAEKKCPGFDYFLEIFVLKDFYEDLLKLEEFKSDTKKVERIIYYAEFDA</sequence>
<dbReference type="GeneID" id="31766596"/>
<dbReference type="Proteomes" id="UP000006694">
    <property type="component" value="Chromosome"/>
</dbReference>
<accession>A5FDN0</accession>
<dbReference type="KEGG" id="fjo:Fjoh_3679"/>
<name>A5FDN0_FLAJ1</name>
<proteinExistence type="predicted"/>
<reference evidence="1 2" key="1">
    <citation type="journal article" date="2009" name="Appl. Environ. Microbiol.">
        <title>Novel features of the polysaccharide-digesting gliding bacterium Flavobacterium johnsoniae as revealed by genome sequence analysis.</title>
        <authorList>
            <person name="McBride M.J."/>
            <person name="Xie G."/>
            <person name="Martens E.C."/>
            <person name="Lapidus A."/>
            <person name="Henrissat B."/>
            <person name="Rhodes R.G."/>
            <person name="Goltsman E."/>
            <person name="Wang W."/>
            <person name="Xu J."/>
            <person name="Hunnicutt D.W."/>
            <person name="Staroscik A.M."/>
            <person name="Hoover T.R."/>
            <person name="Cheng Y.Q."/>
            <person name="Stein J.L."/>
        </authorList>
    </citation>
    <scope>NUCLEOTIDE SEQUENCE [LARGE SCALE GENOMIC DNA]</scope>
    <source>
        <strain evidence="2">ATCC 17061 / DSM 2064 / JCM 8514 / BCRC 14874 / CCUG 350202 / NBRC 14942 / NCIMB 11054 / UW101</strain>
    </source>
</reference>
<dbReference type="EMBL" id="CP000685">
    <property type="protein sequence ID" value="ABQ06693.1"/>
    <property type="molecule type" value="Genomic_DNA"/>
</dbReference>
<dbReference type="RefSeq" id="WP_012025660.1">
    <property type="nucleotide sequence ID" value="NC_009441.1"/>
</dbReference>
<evidence type="ECO:0000313" key="2">
    <source>
        <dbReference type="Proteomes" id="UP000006694"/>
    </source>
</evidence>
<keyword evidence="2" id="KW-1185">Reference proteome</keyword>
<organism evidence="1 2">
    <name type="scientific">Flavobacterium johnsoniae (strain ATCC 17061 / DSM 2064 / JCM 8514 / BCRC 14874 / CCUG 350202 / NBRC 14942 / NCIMB 11054 / UW101)</name>
    <name type="common">Cytophaga johnsonae</name>
    <dbReference type="NCBI Taxonomy" id="376686"/>
    <lineage>
        <taxon>Bacteria</taxon>
        <taxon>Pseudomonadati</taxon>
        <taxon>Bacteroidota</taxon>
        <taxon>Flavobacteriia</taxon>
        <taxon>Flavobacteriales</taxon>
        <taxon>Flavobacteriaceae</taxon>
        <taxon>Flavobacterium</taxon>
    </lineage>
</organism>